<evidence type="ECO:0000256" key="1">
    <source>
        <dbReference type="SAM" id="Phobius"/>
    </source>
</evidence>
<feature type="transmembrane region" description="Helical" evidence="1">
    <location>
        <begin position="50"/>
        <end position="75"/>
    </location>
</feature>
<dbReference type="EMBL" id="DVGD01000076">
    <property type="protein sequence ID" value="HIR09309.1"/>
    <property type="molecule type" value="Genomic_DNA"/>
</dbReference>
<evidence type="ECO:0008006" key="4">
    <source>
        <dbReference type="Google" id="ProtNLM"/>
    </source>
</evidence>
<feature type="transmembrane region" description="Helical" evidence="1">
    <location>
        <begin position="107"/>
        <end position="132"/>
    </location>
</feature>
<keyword evidence="1" id="KW-0472">Membrane</keyword>
<feature type="transmembrane region" description="Helical" evidence="1">
    <location>
        <begin position="138"/>
        <end position="157"/>
    </location>
</feature>
<keyword evidence="1" id="KW-1133">Transmembrane helix</keyword>
<evidence type="ECO:0000313" key="3">
    <source>
        <dbReference type="Proteomes" id="UP000824258"/>
    </source>
</evidence>
<reference evidence="2" key="1">
    <citation type="submission" date="2020-10" db="EMBL/GenBank/DDBJ databases">
        <authorList>
            <person name="Gilroy R."/>
        </authorList>
    </citation>
    <scope>NUCLEOTIDE SEQUENCE</scope>
    <source>
        <strain evidence="2">ChiHjej9B8-7071</strain>
    </source>
</reference>
<gene>
    <name evidence="2" type="ORF">IAA70_02775</name>
</gene>
<feature type="transmembrane region" description="Helical" evidence="1">
    <location>
        <begin position="20"/>
        <end position="38"/>
    </location>
</feature>
<comment type="caution">
    <text evidence="2">The sequence shown here is derived from an EMBL/GenBank/DDBJ whole genome shotgun (WGS) entry which is preliminary data.</text>
</comment>
<dbReference type="Proteomes" id="UP000824258">
    <property type="component" value="Unassembled WGS sequence"/>
</dbReference>
<organism evidence="2 3">
    <name type="scientific">Candidatus Avoscillospira stercoripullorum</name>
    <dbReference type="NCBI Taxonomy" id="2840709"/>
    <lineage>
        <taxon>Bacteria</taxon>
        <taxon>Bacillati</taxon>
        <taxon>Bacillota</taxon>
        <taxon>Clostridia</taxon>
        <taxon>Eubacteriales</taxon>
        <taxon>Oscillospiraceae</taxon>
        <taxon>Oscillospiraceae incertae sedis</taxon>
        <taxon>Candidatus Avoscillospira</taxon>
    </lineage>
</organism>
<accession>A0A9D1D7Y4</accession>
<name>A0A9D1D7Y4_9FIRM</name>
<reference evidence="2" key="2">
    <citation type="journal article" date="2021" name="PeerJ">
        <title>Extensive microbial diversity within the chicken gut microbiome revealed by metagenomics and culture.</title>
        <authorList>
            <person name="Gilroy R."/>
            <person name="Ravi A."/>
            <person name="Getino M."/>
            <person name="Pursley I."/>
            <person name="Horton D.L."/>
            <person name="Alikhan N.F."/>
            <person name="Baker D."/>
            <person name="Gharbi K."/>
            <person name="Hall N."/>
            <person name="Watson M."/>
            <person name="Adriaenssens E.M."/>
            <person name="Foster-Nyarko E."/>
            <person name="Jarju S."/>
            <person name="Secka A."/>
            <person name="Antonio M."/>
            <person name="Oren A."/>
            <person name="Chaudhuri R.R."/>
            <person name="La Ragione R."/>
            <person name="Hildebrand F."/>
            <person name="Pallen M.J."/>
        </authorList>
    </citation>
    <scope>NUCLEOTIDE SEQUENCE</scope>
    <source>
        <strain evidence="2">ChiHjej9B8-7071</strain>
    </source>
</reference>
<evidence type="ECO:0000313" key="2">
    <source>
        <dbReference type="EMBL" id="HIR09309.1"/>
    </source>
</evidence>
<protein>
    <recommendedName>
        <fullName evidence="4">CNNM transmembrane domain-containing protein</fullName>
    </recommendedName>
</protein>
<keyword evidence="1" id="KW-0812">Transmembrane</keyword>
<sequence length="199" mass="20865">MQQNQGKKSKKLKIKPDWHWITTIFGTTIGISAAMSFLSNEMLSGGGLILSFAVLLVIILIGILFDIIGVSVTAAEEKPFHSMAAKKVPEAREALKMLRRAERVSSFCNDVVGDICGVISGSAAAVIAAKAITGMSPVLGSVVQLLLSAVVAGLTVGGKAFGKSIAMNNSTAIIHAAAKVMYLVKSLPGRVTRRKGDRG</sequence>
<dbReference type="AlphaFoldDB" id="A0A9D1D7Y4"/>
<proteinExistence type="predicted"/>